<feature type="repeat" description="RCC1" evidence="2">
    <location>
        <begin position="110"/>
        <end position="161"/>
    </location>
</feature>
<dbReference type="OrthoDB" id="70707at2759"/>
<evidence type="ECO:0000256" key="3">
    <source>
        <dbReference type="SAM" id="MobiDB-lite"/>
    </source>
</evidence>
<dbReference type="EMBL" id="KI913349">
    <property type="protein sequence ID" value="ETV64246.1"/>
    <property type="molecule type" value="Genomic_DNA"/>
</dbReference>
<dbReference type="SUPFAM" id="SSF50985">
    <property type="entry name" value="RCC1/BLIP-II"/>
    <property type="match status" value="2"/>
</dbReference>
<dbReference type="RefSeq" id="XP_009846265.1">
    <property type="nucleotide sequence ID" value="XM_009847963.1"/>
</dbReference>
<dbReference type="AlphaFoldDB" id="W4FBQ9"/>
<dbReference type="Pfam" id="PF25390">
    <property type="entry name" value="WD40_RLD"/>
    <property type="match status" value="1"/>
</dbReference>
<dbReference type="GeneID" id="20820832"/>
<organism evidence="5">
    <name type="scientific">Aphanomyces astaci</name>
    <name type="common">Crayfish plague agent</name>
    <dbReference type="NCBI Taxonomy" id="112090"/>
    <lineage>
        <taxon>Eukaryota</taxon>
        <taxon>Sar</taxon>
        <taxon>Stramenopiles</taxon>
        <taxon>Oomycota</taxon>
        <taxon>Saprolegniomycetes</taxon>
        <taxon>Saprolegniales</taxon>
        <taxon>Verrucalvaceae</taxon>
        <taxon>Aphanomyces</taxon>
    </lineage>
</organism>
<dbReference type="PROSITE" id="PS50800">
    <property type="entry name" value="SAP"/>
    <property type="match status" value="1"/>
</dbReference>
<keyword evidence="1" id="KW-0677">Repeat</keyword>
<dbReference type="InterPro" id="IPR058923">
    <property type="entry name" value="RCC1-like_dom"/>
</dbReference>
<dbReference type="Pfam" id="PF00415">
    <property type="entry name" value="RCC1"/>
    <property type="match status" value="1"/>
</dbReference>
<accession>W4FBQ9</accession>
<feature type="region of interest" description="Disordered" evidence="3">
    <location>
        <begin position="171"/>
        <end position="251"/>
    </location>
</feature>
<reference evidence="5" key="1">
    <citation type="submission" date="2013-12" db="EMBL/GenBank/DDBJ databases">
        <title>The Genome Sequence of Aphanomyces astaci APO3.</title>
        <authorList>
            <consortium name="The Broad Institute Genomics Platform"/>
            <person name="Russ C."/>
            <person name="Tyler B."/>
            <person name="van West P."/>
            <person name="Dieguez-Uribeondo J."/>
            <person name="Young S.K."/>
            <person name="Zeng Q."/>
            <person name="Gargeya S."/>
            <person name="Fitzgerald M."/>
            <person name="Abouelleil A."/>
            <person name="Alvarado L."/>
            <person name="Chapman S.B."/>
            <person name="Gainer-Dewar J."/>
            <person name="Goldberg J."/>
            <person name="Griggs A."/>
            <person name="Gujja S."/>
            <person name="Hansen M."/>
            <person name="Howarth C."/>
            <person name="Imamovic A."/>
            <person name="Ireland A."/>
            <person name="Larimer J."/>
            <person name="McCowan C."/>
            <person name="Murphy C."/>
            <person name="Pearson M."/>
            <person name="Poon T.W."/>
            <person name="Priest M."/>
            <person name="Roberts A."/>
            <person name="Saif S."/>
            <person name="Shea T."/>
            <person name="Sykes S."/>
            <person name="Wortman J."/>
            <person name="Nusbaum C."/>
            <person name="Birren B."/>
        </authorList>
    </citation>
    <scope>NUCLEOTIDE SEQUENCE [LARGE SCALE GENOMIC DNA]</scope>
    <source>
        <strain evidence="5">APO3</strain>
    </source>
</reference>
<evidence type="ECO:0000259" key="4">
    <source>
        <dbReference type="PROSITE" id="PS50800"/>
    </source>
</evidence>
<feature type="repeat" description="RCC1" evidence="2">
    <location>
        <begin position="299"/>
        <end position="368"/>
    </location>
</feature>
<sequence>MGFFRRKKVDIRVPTGKDAVNWRKMLFLSIPESFNLLTTEQWSRLDLRCLTLMKVKMLRASCLARELEPRGKKRILVQRLTESLEKQRDDEAASRHEAEVAEERRKDKLGGIWTFGTGTQGQLGHNDCQSYALPTQIKSTRGLGVCQVYAGFDSDVTFAVTRLGDVYVWGTKHGPTGLPRPKRRNRFDVVGGGGGSSPPPKGALHLPNLPTLDGPEEHVPADVVDPVDPPDNSSDESSDDGSSDDADALHDDKVGEGENMVEDESMLVPAPVKLKSISGEDIVQIAVGRVHCAARSKCGDVFTWGQNDHCQLGNEPQHSLSAAQSKRAKIKYGADAVEPTIWSRTVPETCVVRGVAVGTDHTMILSDVGDIYAFGSVYNTTDHSTLSRHLRKHRVHQVSCGAMHAAMVNENGQMYTWGSGDGGRLGHGDLASHVAPRLVEALASDVVFQISCGCWHTVAIVLVPPLLKGGFVYAWGTGRYGQLALGGNQVVPTPTLIQDFLMQCVYIKRVCAGMYHNVALSVDDEVYTWGSNVNGCLGRPTEMASNPESFSAVPGKVEGMAEFVGRPCSVAVGREYTVVATKPYIGPSEDQVEAARVEEAARVAAIAKQYEAEERKEELREALIERLQRSRCIEYLNSHHPLCNQCPIAGVCPGFQRDEIDPQLCQQCLHIKQSHDGQHRESNKAMGLDELRVLLERLHVTDDDLDLYIPDDELLIESRK</sequence>
<evidence type="ECO:0000256" key="1">
    <source>
        <dbReference type="ARBA" id="ARBA00022737"/>
    </source>
</evidence>
<dbReference type="VEuPathDB" id="FungiDB:H257_18836"/>
<evidence type="ECO:0000313" key="5">
    <source>
        <dbReference type="EMBL" id="ETV64246.1"/>
    </source>
</evidence>
<feature type="compositionally biased region" description="Low complexity" evidence="3">
    <location>
        <begin position="221"/>
        <end position="232"/>
    </location>
</feature>
<feature type="repeat" description="RCC1" evidence="2">
    <location>
        <begin position="524"/>
        <end position="583"/>
    </location>
</feature>
<dbReference type="InterPro" id="IPR051625">
    <property type="entry name" value="Signaling_Regulatory_Domain"/>
</dbReference>
<dbReference type="InterPro" id="IPR000408">
    <property type="entry name" value="Reg_chr_condens"/>
</dbReference>
<dbReference type="InterPro" id="IPR009091">
    <property type="entry name" value="RCC1/BLIP-II"/>
</dbReference>
<dbReference type="PROSITE" id="PS50012">
    <property type="entry name" value="RCC1_3"/>
    <property type="match status" value="5"/>
</dbReference>
<dbReference type="STRING" id="112090.W4FBQ9"/>
<feature type="domain" description="SAP" evidence="4">
    <location>
        <begin position="50"/>
        <end position="84"/>
    </location>
</feature>
<feature type="compositionally biased region" description="Acidic residues" evidence="3">
    <location>
        <begin position="233"/>
        <end position="246"/>
    </location>
</feature>
<dbReference type="Gene3D" id="2.130.10.30">
    <property type="entry name" value="Regulator of chromosome condensation 1/beta-lactamase-inhibitor protein II"/>
    <property type="match status" value="3"/>
</dbReference>
<gene>
    <name evidence="5" type="ORF">H257_18836</name>
</gene>
<dbReference type="PANTHER" id="PTHR22872">
    <property type="entry name" value="BTK-BINDING PROTEIN-RELATED"/>
    <property type="match status" value="1"/>
</dbReference>
<name>W4FBQ9_APHAT</name>
<dbReference type="PANTHER" id="PTHR22872:SF2">
    <property type="entry name" value="INHIBITOR OF BRUTON TYROSINE KINASE"/>
    <property type="match status" value="1"/>
</dbReference>
<dbReference type="InterPro" id="IPR003034">
    <property type="entry name" value="SAP_dom"/>
</dbReference>
<feature type="repeat" description="RCC1" evidence="2">
    <location>
        <begin position="412"/>
        <end position="463"/>
    </location>
</feature>
<protein>
    <recommendedName>
        <fullName evidence="4">SAP domain-containing protein</fullName>
    </recommendedName>
</protein>
<dbReference type="PROSITE" id="PS00626">
    <property type="entry name" value="RCC1_2"/>
    <property type="match status" value="2"/>
</dbReference>
<proteinExistence type="predicted"/>
<feature type="repeat" description="RCC1" evidence="2">
    <location>
        <begin position="470"/>
        <end position="523"/>
    </location>
</feature>
<evidence type="ECO:0000256" key="2">
    <source>
        <dbReference type="PROSITE-ProRule" id="PRU00235"/>
    </source>
</evidence>
<dbReference type="PRINTS" id="PR00633">
    <property type="entry name" value="RCCNDNSATION"/>
</dbReference>